<evidence type="ECO:0000313" key="6">
    <source>
        <dbReference type="EMBL" id="NIR74514.1"/>
    </source>
</evidence>
<proteinExistence type="inferred from homology"/>
<keyword evidence="1 2" id="KW-0663">Pyridoxal phosphate</keyword>
<evidence type="ECO:0000256" key="1">
    <source>
        <dbReference type="ARBA" id="ARBA00022898"/>
    </source>
</evidence>
<evidence type="ECO:0000256" key="3">
    <source>
        <dbReference type="PIRSR" id="PIRSR004848-1"/>
    </source>
</evidence>
<evidence type="ECO:0000259" key="5">
    <source>
        <dbReference type="Pfam" id="PF01168"/>
    </source>
</evidence>
<comment type="similarity">
    <text evidence="2 4">Belongs to the pyridoxal phosphate-binding protein YggS/PROSC family.</text>
</comment>
<dbReference type="CDD" id="cd00635">
    <property type="entry name" value="PLPDE_III_YBL036c_like"/>
    <property type="match status" value="1"/>
</dbReference>
<organism evidence="6 7">
    <name type="scientific">Candidatus Kutchimonas denitrificans</name>
    <dbReference type="NCBI Taxonomy" id="3056748"/>
    <lineage>
        <taxon>Bacteria</taxon>
        <taxon>Pseudomonadati</taxon>
        <taxon>Gemmatimonadota</taxon>
        <taxon>Gemmatimonadia</taxon>
        <taxon>Candidatus Palauibacterales</taxon>
        <taxon>Candidatus Palauibacteraceae</taxon>
        <taxon>Candidatus Kutchimonas</taxon>
    </lineage>
</organism>
<dbReference type="SUPFAM" id="SSF51419">
    <property type="entry name" value="PLP-binding barrel"/>
    <property type="match status" value="1"/>
</dbReference>
<dbReference type="Gene3D" id="3.20.20.10">
    <property type="entry name" value="Alanine racemase"/>
    <property type="match status" value="1"/>
</dbReference>
<comment type="function">
    <text evidence="2">Pyridoxal 5'-phosphate (PLP)-binding protein, which is involved in PLP homeostasis.</text>
</comment>
<accession>A0AAE4Z687</accession>
<reference evidence="6 7" key="1">
    <citation type="submission" date="2020-01" db="EMBL/GenBank/DDBJ databases">
        <title>Genomes assembled from Gulf of Kutch pelagic sediment metagenomes.</title>
        <authorList>
            <person name="Chandrashekar M."/>
            <person name="Mahajan M.S."/>
            <person name="Dave K.J."/>
            <person name="Vatsa P."/>
            <person name="Nathani N.M."/>
        </authorList>
    </citation>
    <scope>NUCLEOTIDE SEQUENCE [LARGE SCALE GENOMIC DNA]</scope>
    <source>
        <strain evidence="6">KS3-K002</strain>
    </source>
</reference>
<dbReference type="Pfam" id="PF01168">
    <property type="entry name" value="Ala_racemase_N"/>
    <property type="match status" value="1"/>
</dbReference>
<dbReference type="InterPro" id="IPR011078">
    <property type="entry name" value="PyrdxlP_homeostasis"/>
</dbReference>
<dbReference type="GO" id="GO:0030170">
    <property type="term" value="F:pyridoxal phosphate binding"/>
    <property type="evidence" value="ECO:0007669"/>
    <property type="project" value="UniProtKB-UniRule"/>
</dbReference>
<comment type="cofactor">
    <cofactor evidence="3">
        <name>pyridoxal 5'-phosphate</name>
        <dbReference type="ChEBI" id="CHEBI:597326"/>
    </cofactor>
</comment>
<dbReference type="PANTHER" id="PTHR10146:SF14">
    <property type="entry name" value="PYRIDOXAL PHOSPHATE HOMEOSTASIS PROTEIN"/>
    <property type="match status" value="1"/>
</dbReference>
<evidence type="ECO:0000313" key="7">
    <source>
        <dbReference type="Proteomes" id="UP000702544"/>
    </source>
</evidence>
<evidence type="ECO:0000256" key="2">
    <source>
        <dbReference type="HAMAP-Rule" id="MF_02087"/>
    </source>
</evidence>
<dbReference type="InterPro" id="IPR001608">
    <property type="entry name" value="Ala_racemase_N"/>
</dbReference>
<protein>
    <recommendedName>
        <fullName evidence="2">Pyridoxal phosphate homeostasis protein</fullName>
        <shortName evidence="2">PLP homeostasis protein</shortName>
    </recommendedName>
</protein>
<evidence type="ECO:0000256" key="4">
    <source>
        <dbReference type="RuleBase" id="RU004514"/>
    </source>
</evidence>
<dbReference type="AlphaFoldDB" id="A0AAE4Z687"/>
<dbReference type="NCBIfam" id="TIGR00044">
    <property type="entry name" value="YggS family pyridoxal phosphate-dependent enzyme"/>
    <property type="match status" value="1"/>
</dbReference>
<dbReference type="PIRSF" id="PIRSF004848">
    <property type="entry name" value="YBL036c_PLPDEIII"/>
    <property type="match status" value="1"/>
</dbReference>
<dbReference type="InterPro" id="IPR029066">
    <property type="entry name" value="PLP-binding_barrel"/>
</dbReference>
<sequence length="231" mass="25835">MYLERLERSLADVRRRISEACERVGRSDPEAVTLVAVTKGHPLPALEAARDAGLEVIGESRVQEAEEKFEMAGDLGLDWHMVGHLQRNKVKTALPMFELIHSVDSRRLAREIEKESGKRGRETSVLVQVNASGEASKYGFAVESASDEVHEICALENVRVLGLMTMAPYTDEEAVLRKTFRRTRELFDRCADGIARFEARHLSMGMTNDFEIAVEEGATMVRLGTALFGER</sequence>
<feature type="domain" description="Alanine racemase N-terminal" evidence="5">
    <location>
        <begin position="13"/>
        <end position="230"/>
    </location>
</feature>
<gene>
    <name evidence="6" type="ORF">GWO12_05310</name>
</gene>
<dbReference type="PANTHER" id="PTHR10146">
    <property type="entry name" value="PROLINE SYNTHETASE CO-TRANSCRIBED BACTERIAL HOMOLOG PROTEIN"/>
    <property type="match status" value="1"/>
</dbReference>
<dbReference type="HAMAP" id="MF_02087">
    <property type="entry name" value="PLP_homeostasis"/>
    <property type="match status" value="1"/>
</dbReference>
<dbReference type="EMBL" id="JAACAK010000046">
    <property type="protein sequence ID" value="NIR74514.1"/>
    <property type="molecule type" value="Genomic_DNA"/>
</dbReference>
<name>A0AAE4Z687_9BACT</name>
<comment type="caution">
    <text evidence="6">The sequence shown here is derived from an EMBL/GenBank/DDBJ whole genome shotgun (WGS) entry which is preliminary data.</text>
</comment>
<dbReference type="FunFam" id="3.20.20.10:FF:000018">
    <property type="entry name" value="Pyridoxal phosphate homeostasis protein"/>
    <property type="match status" value="1"/>
</dbReference>
<feature type="modified residue" description="N6-(pyridoxal phosphate)lysine" evidence="2 3">
    <location>
        <position position="39"/>
    </location>
</feature>
<dbReference type="Proteomes" id="UP000702544">
    <property type="component" value="Unassembled WGS sequence"/>
</dbReference>